<evidence type="ECO:0000313" key="2">
    <source>
        <dbReference type="EMBL" id="KAF6372018.1"/>
    </source>
</evidence>
<gene>
    <name evidence="2" type="ORF">mRhiFer1_009757</name>
</gene>
<evidence type="ECO:0000256" key="1">
    <source>
        <dbReference type="ARBA" id="ARBA00004751"/>
    </source>
</evidence>
<dbReference type="Pfam" id="PF00285">
    <property type="entry name" value="Citrate_synt"/>
    <property type="match status" value="1"/>
</dbReference>
<dbReference type="EMBL" id="JACAGC010000004">
    <property type="protein sequence ID" value="KAF6372018.1"/>
    <property type="molecule type" value="Genomic_DNA"/>
</dbReference>
<dbReference type="Proteomes" id="UP000585614">
    <property type="component" value="Unassembled WGS sequence"/>
</dbReference>
<dbReference type="GO" id="GO:0005759">
    <property type="term" value="C:mitochondrial matrix"/>
    <property type="evidence" value="ECO:0007669"/>
    <property type="project" value="TreeGrafter"/>
</dbReference>
<dbReference type="PANTHER" id="PTHR11739">
    <property type="entry name" value="CITRATE SYNTHASE"/>
    <property type="match status" value="1"/>
</dbReference>
<dbReference type="PANTHER" id="PTHR11739:SF8">
    <property type="entry name" value="CITRATE SYNTHASE, MITOCHONDRIAL"/>
    <property type="match status" value="1"/>
</dbReference>
<dbReference type="InterPro" id="IPR002020">
    <property type="entry name" value="Citrate_synthase"/>
</dbReference>
<organism evidence="2 3">
    <name type="scientific">Rhinolophus ferrumequinum</name>
    <name type="common">Greater horseshoe bat</name>
    <dbReference type="NCBI Taxonomy" id="59479"/>
    <lineage>
        <taxon>Eukaryota</taxon>
        <taxon>Metazoa</taxon>
        <taxon>Chordata</taxon>
        <taxon>Craniata</taxon>
        <taxon>Vertebrata</taxon>
        <taxon>Euteleostomi</taxon>
        <taxon>Mammalia</taxon>
        <taxon>Eutheria</taxon>
        <taxon>Laurasiatheria</taxon>
        <taxon>Chiroptera</taxon>
        <taxon>Yinpterochiroptera</taxon>
        <taxon>Rhinolophoidea</taxon>
        <taxon>Rhinolophidae</taxon>
        <taxon>Rhinolophinae</taxon>
        <taxon>Rhinolophus</taxon>
    </lineage>
</organism>
<proteinExistence type="predicted"/>
<comment type="caution">
    <text evidence="2">The sequence shown here is derived from an EMBL/GenBank/DDBJ whole genome shotgun (WGS) entry which is preliminary data.</text>
</comment>
<protein>
    <recommendedName>
        <fullName evidence="4">Citrate synthase</fullName>
    </recommendedName>
</protein>
<name>A0A7J7ZD58_RHIFE</name>
<sequence length="176" mass="19331">MHSVLFLLPGMPGLTSTNLKDVLADLIAKEPARVKTFRQQHGKMVVGQITVDVIYGGMRGMKGLVYKTSVLDPEEGIHFQGYSIPERRKLLSKANGGEEPLPGGFFWLLVTGEVPIEKQVSWLSKEWAKRAALPSRVVTVLDIFPTNLHPMSQLNAAITALNSENKFASAYAEGIN</sequence>
<dbReference type="AlphaFoldDB" id="A0A7J7ZD58"/>
<dbReference type="Gene3D" id="1.10.580.10">
    <property type="entry name" value="Citrate Synthase, domain 1"/>
    <property type="match status" value="1"/>
</dbReference>
<evidence type="ECO:0008006" key="4">
    <source>
        <dbReference type="Google" id="ProtNLM"/>
    </source>
</evidence>
<evidence type="ECO:0000313" key="3">
    <source>
        <dbReference type="Proteomes" id="UP000585614"/>
    </source>
</evidence>
<dbReference type="InterPro" id="IPR036969">
    <property type="entry name" value="Citrate_synthase_sf"/>
</dbReference>
<comment type="pathway">
    <text evidence="1">Carbohydrate metabolism; tricarboxylic acid cycle; isocitrate from oxaloacetate: step 1/2.</text>
</comment>
<reference evidence="2 3" key="1">
    <citation type="journal article" date="2020" name="Nature">
        <title>Six reference-quality genomes reveal evolution of bat adaptations.</title>
        <authorList>
            <person name="Jebb D."/>
            <person name="Huang Z."/>
            <person name="Pippel M."/>
            <person name="Hughes G.M."/>
            <person name="Lavrichenko K."/>
            <person name="Devanna P."/>
            <person name="Winkler S."/>
            <person name="Jermiin L.S."/>
            <person name="Skirmuntt E.C."/>
            <person name="Katzourakis A."/>
            <person name="Burkitt-Gray L."/>
            <person name="Ray D.A."/>
            <person name="Sullivan K.A.M."/>
            <person name="Roscito J.G."/>
            <person name="Kirilenko B.M."/>
            <person name="Davalos L.M."/>
            <person name="Corthals A.P."/>
            <person name="Power M.L."/>
            <person name="Jones G."/>
            <person name="Ransome R.D."/>
            <person name="Dechmann D.K.N."/>
            <person name="Locatelli A.G."/>
            <person name="Puechmaille S.J."/>
            <person name="Fedrigo O."/>
            <person name="Jarvis E.D."/>
            <person name="Hiller M."/>
            <person name="Vernes S.C."/>
            <person name="Myers E.W."/>
            <person name="Teeling E.C."/>
        </authorList>
    </citation>
    <scope>NUCLEOTIDE SEQUENCE [LARGE SCALE GENOMIC DNA]</scope>
    <source>
        <strain evidence="2">MRhiFer1</strain>
        <tissue evidence="2">Lung</tissue>
    </source>
</reference>
<dbReference type="SUPFAM" id="SSF48256">
    <property type="entry name" value="Citrate synthase"/>
    <property type="match status" value="1"/>
</dbReference>
<dbReference type="GO" id="GO:0046912">
    <property type="term" value="F:acyltransferase activity, acyl groups converted into alkyl on transfer"/>
    <property type="evidence" value="ECO:0007669"/>
    <property type="project" value="InterPro"/>
</dbReference>
<accession>A0A7J7ZD58</accession>
<dbReference type="GO" id="GO:0005975">
    <property type="term" value="P:carbohydrate metabolic process"/>
    <property type="evidence" value="ECO:0007669"/>
    <property type="project" value="TreeGrafter"/>
</dbReference>
<dbReference type="InterPro" id="IPR016142">
    <property type="entry name" value="Citrate_synth-like_lrg_a-sub"/>
</dbReference>
<dbReference type="GO" id="GO:0006099">
    <property type="term" value="P:tricarboxylic acid cycle"/>
    <property type="evidence" value="ECO:0007669"/>
    <property type="project" value="TreeGrafter"/>
</dbReference>